<dbReference type="CDD" id="cd04185">
    <property type="entry name" value="GT_2_like_b"/>
    <property type="match status" value="1"/>
</dbReference>
<dbReference type="SUPFAM" id="SSF53448">
    <property type="entry name" value="Nucleotide-diphospho-sugar transferases"/>
    <property type="match status" value="1"/>
</dbReference>
<keyword evidence="3" id="KW-0328">Glycosyltransferase</keyword>
<comment type="pathway">
    <text evidence="1">Cell wall biogenesis; cell wall polysaccharide biosynthesis.</text>
</comment>
<dbReference type="Gene3D" id="3.90.550.10">
    <property type="entry name" value="Spore Coat Polysaccharide Biosynthesis Protein SpsA, Chain A"/>
    <property type="match status" value="1"/>
</dbReference>
<gene>
    <name evidence="5" type="ORF">JK386_05420</name>
</gene>
<dbReference type="AlphaFoldDB" id="A0A938Y4Y3"/>
<protein>
    <submittedName>
        <fullName evidence="5">Glycosyltransferase family 2 protein</fullName>
    </submittedName>
</protein>
<evidence type="ECO:0000313" key="5">
    <source>
        <dbReference type="EMBL" id="MBM9459335.1"/>
    </source>
</evidence>
<name>A0A938Y4Y3_9ACTN</name>
<evidence type="ECO:0000256" key="2">
    <source>
        <dbReference type="ARBA" id="ARBA00006739"/>
    </source>
</evidence>
<reference evidence="5" key="1">
    <citation type="submission" date="2021-01" db="EMBL/GenBank/DDBJ databases">
        <title>Novel species in genus Nocardioides.</title>
        <authorList>
            <person name="Zhang G."/>
        </authorList>
    </citation>
    <scope>NUCLEOTIDE SEQUENCE</scope>
    <source>
        <strain evidence="5">Zg-536</strain>
    </source>
</reference>
<dbReference type="RefSeq" id="WP_205290635.1">
    <property type="nucleotide sequence ID" value="NZ_CP074406.1"/>
</dbReference>
<accession>A0A938Y4Y3</accession>
<keyword evidence="6" id="KW-1185">Reference proteome</keyword>
<dbReference type="GO" id="GO:0016757">
    <property type="term" value="F:glycosyltransferase activity"/>
    <property type="evidence" value="ECO:0007669"/>
    <property type="project" value="UniProtKB-KW"/>
</dbReference>
<dbReference type="Proteomes" id="UP000663791">
    <property type="component" value="Unassembled WGS sequence"/>
</dbReference>
<sequence>MSRTHTRTESVAVVVVTYNRADLLERMLEGLAGLDRAPDAVYVVDNASTDHTREVLAASTLPGLVTIRSTENLGGAGGFRLGLRTAFERGHDAMWLMDDDVVPAPDCLTRLLEVDGSCLAAVREDRSGALVEKAAVRFDLRNPLAIRPKTASVDSTYPSRAAMPATVPVENVAFEGFLVRREVVETIGLPDASFFIFYDDVDYAIRARRAGFPIVAVRDAVLVRQLEFDQQHDLAGWKGYYMYRNLFVVHFRYGENALVRAKPWLLAAVVVLLSPLRGGRAEARNVVRALRDARRMRTPPAR</sequence>
<keyword evidence="4" id="KW-0808">Transferase</keyword>
<dbReference type="PANTHER" id="PTHR43179:SF12">
    <property type="entry name" value="GALACTOFURANOSYLTRANSFERASE GLFT2"/>
    <property type="match status" value="1"/>
</dbReference>
<evidence type="ECO:0000256" key="4">
    <source>
        <dbReference type="ARBA" id="ARBA00022679"/>
    </source>
</evidence>
<dbReference type="PANTHER" id="PTHR43179">
    <property type="entry name" value="RHAMNOSYLTRANSFERASE WBBL"/>
    <property type="match status" value="1"/>
</dbReference>
<evidence type="ECO:0000256" key="1">
    <source>
        <dbReference type="ARBA" id="ARBA00004776"/>
    </source>
</evidence>
<evidence type="ECO:0000313" key="6">
    <source>
        <dbReference type="Proteomes" id="UP000663791"/>
    </source>
</evidence>
<evidence type="ECO:0000256" key="3">
    <source>
        <dbReference type="ARBA" id="ARBA00022676"/>
    </source>
</evidence>
<dbReference type="EMBL" id="JAERTX010000004">
    <property type="protein sequence ID" value="MBM9459335.1"/>
    <property type="molecule type" value="Genomic_DNA"/>
</dbReference>
<dbReference type="Pfam" id="PF13641">
    <property type="entry name" value="Glyco_tranf_2_3"/>
    <property type="match status" value="1"/>
</dbReference>
<comment type="similarity">
    <text evidence="2">Belongs to the glycosyltransferase 2 family.</text>
</comment>
<organism evidence="5 6">
    <name type="scientific">Nocardioides faecalis</name>
    <dbReference type="NCBI Taxonomy" id="2803858"/>
    <lineage>
        <taxon>Bacteria</taxon>
        <taxon>Bacillati</taxon>
        <taxon>Actinomycetota</taxon>
        <taxon>Actinomycetes</taxon>
        <taxon>Propionibacteriales</taxon>
        <taxon>Nocardioidaceae</taxon>
        <taxon>Nocardioides</taxon>
    </lineage>
</organism>
<dbReference type="InterPro" id="IPR029044">
    <property type="entry name" value="Nucleotide-diphossugar_trans"/>
</dbReference>
<proteinExistence type="inferred from homology"/>
<comment type="caution">
    <text evidence="5">The sequence shown here is derived from an EMBL/GenBank/DDBJ whole genome shotgun (WGS) entry which is preliminary data.</text>
</comment>